<dbReference type="PRINTS" id="PR00344">
    <property type="entry name" value="BCTRLSENSOR"/>
</dbReference>
<dbReference type="KEGG" id="nch:A0U93_03685"/>
<sequence>MRATYGQAPPMRSRILLVDDETEILVALTDLLEDEFDILSSTDPMEALDILRTAPDVTVIVSDQRMPGLTGDKFLLQAREISDAHGILLTGYADLAAVVAALNQGRIRFYAHKPWESDALRAMVREVASHCRLERALLTERALLHGLMETLPLGLVFTDAAGRTIRHNIGAGQVLSEVAGVLEQSLYPQLRQDEIEAMRARTREHGHDEHLLMYEQGGAARWHEFTRSTLPWPRRPNGDVVPVEERWQVSVDRDVTDRLTMEAQLRQDDKMRALGTLAGGIAHDFNNLLTAILGSLELLNDMAPPQDPMAAKLLDNASASARRGTVLTRRLLEFGRPKPVVLQPVMLGPLIHGMHDLLLQSLSRRADRAGQPLGRCTLDMQGVASDAAMPPVQSDPGQLEMALLNLCINARDAMPEGGCVSISTHVEPATSDGPAHVVVTVADQGCGMSPETAARIFEPFFTTKGIGSGTGLGLSTIYGFLRRCDGDVRVRSAPGEGTQMSLWLPVCSAPCAGDVADDDANTVPLASCRVLVVDDEDAVRLVTEQFLRHDGHDVTGVDSGTAALALIEADRGFDLVVLDLMMPGMSGRECGEAIAARRPDLPILYVSGYADPGNLPEGAFVLGKPFTPQTLRRALVDAMGAPARSMVSS</sequence>
<dbReference type="Gene3D" id="3.40.50.2300">
    <property type="match status" value="2"/>
</dbReference>
<dbReference type="CDD" id="cd17546">
    <property type="entry name" value="REC_hyHK_CKI1_RcsC-like"/>
    <property type="match status" value="1"/>
</dbReference>
<dbReference type="SUPFAM" id="SSF55785">
    <property type="entry name" value="PYP-like sensor domain (PAS domain)"/>
    <property type="match status" value="1"/>
</dbReference>
<organism evidence="4 5">
    <name type="scientific">Neoasaia chiangmaiensis</name>
    <dbReference type="NCBI Taxonomy" id="320497"/>
    <lineage>
        <taxon>Bacteria</taxon>
        <taxon>Pseudomonadati</taxon>
        <taxon>Pseudomonadota</taxon>
        <taxon>Alphaproteobacteria</taxon>
        <taxon>Acetobacterales</taxon>
        <taxon>Acetobacteraceae</taxon>
        <taxon>Neoasaia</taxon>
    </lineage>
</organism>
<dbReference type="Proteomes" id="UP000188604">
    <property type="component" value="Chromosome"/>
</dbReference>
<gene>
    <name evidence="4" type="ORF">A0U93_03685</name>
</gene>
<dbReference type="EC" id="2.7.13.3" evidence="2"/>
<dbReference type="InterPro" id="IPR001789">
    <property type="entry name" value="Sig_transdc_resp-reg_receiver"/>
</dbReference>
<dbReference type="SUPFAM" id="SSF55874">
    <property type="entry name" value="ATPase domain of HSP90 chaperone/DNA topoisomerase II/histidine kinase"/>
    <property type="match status" value="1"/>
</dbReference>
<dbReference type="Gene3D" id="3.30.565.10">
    <property type="entry name" value="Histidine kinase-like ATPase, C-terminal domain"/>
    <property type="match status" value="1"/>
</dbReference>
<dbReference type="SUPFAM" id="SSF47384">
    <property type="entry name" value="Homodimeric domain of signal transducing histidine kinase"/>
    <property type="match status" value="1"/>
</dbReference>
<dbReference type="PANTHER" id="PTHR43065">
    <property type="entry name" value="SENSOR HISTIDINE KINASE"/>
    <property type="match status" value="1"/>
</dbReference>
<dbReference type="InterPro" id="IPR011006">
    <property type="entry name" value="CheY-like_superfamily"/>
</dbReference>
<dbReference type="InterPro" id="IPR035965">
    <property type="entry name" value="PAS-like_dom_sf"/>
</dbReference>
<name>A0A1U9KN46_9PROT</name>
<dbReference type="InterPro" id="IPR036890">
    <property type="entry name" value="HATPase_C_sf"/>
</dbReference>
<reference evidence="4 5" key="1">
    <citation type="submission" date="2016-03" db="EMBL/GenBank/DDBJ databases">
        <title>Acetic acid bacteria sequencing.</title>
        <authorList>
            <person name="Brandt J."/>
            <person name="Jakob F."/>
            <person name="Vogel R.F."/>
        </authorList>
    </citation>
    <scope>NUCLEOTIDE SEQUENCE [LARGE SCALE GENOMIC DNA]</scope>
    <source>
        <strain evidence="4 5">NBRC 101099</strain>
    </source>
</reference>
<dbReference type="GO" id="GO:0000155">
    <property type="term" value="F:phosphorelay sensor kinase activity"/>
    <property type="evidence" value="ECO:0007669"/>
    <property type="project" value="InterPro"/>
</dbReference>
<dbReference type="PANTHER" id="PTHR43065:SF42">
    <property type="entry name" value="TWO-COMPONENT SENSOR PPRA"/>
    <property type="match status" value="1"/>
</dbReference>
<dbReference type="Pfam" id="PF00512">
    <property type="entry name" value="HisKA"/>
    <property type="match status" value="1"/>
</dbReference>
<accession>A0A1U9KN46</accession>
<dbReference type="Pfam" id="PF00072">
    <property type="entry name" value="Response_reg"/>
    <property type="match status" value="2"/>
</dbReference>
<evidence type="ECO:0000256" key="3">
    <source>
        <dbReference type="ARBA" id="ARBA00022553"/>
    </source>
</evidence>
<dbReference type="SMART" id="SM00387">
    <property type="entry name" value="HATPase_c"/>
    <property type="match status" value="1"/>
</dbReference>
<dbReference type="SMART" id="SM00388">
    <property type="entry name" value="HisKA"/>
    <property type="match status" value="1"/>
</dbReference>
<dbReference type="InterPro" id="IPR004358">
    <property type="entry name" value="Sig_transdc_His_kin-like_C"/>
</dbReference>
<dbReference type="PROSITE" id="PS50109">
    <property type="entry name" value="HIS_KIN"/>
    <property type="match status" value="1"/>
</dbReference>
<evidence type="ECO:0000313" key="4">
    <source>
        <dbReference type="EMBL" id="AQS87188.1"/>
    </source>
</evidence>
<dbReference type="SMART" id="SM00448">
    <property type="entry name" value="REC"/>
    <property type="match status" value="2"/>
</dbReference>
<dbReference type="EMBL" id="CP014691">
    <property type="protein sequence ID" value="AQS87188.1"/>
    <property type="molecule type" value="Genomic_DNA"/>
</dbReference>
<dbReference type="InterPro" id="IPR003594">
    <property type="entry name" value="HATPase_dom"/>
</dbReference>
<dbReference type="RefSeq" id="WP_245825077.1">
    <property type="nucleotide sequence ID" value="NZ_BJXS01000008.1"/>
</dbReference>
<dbReference type="Pfam" id="PF02518">
    <property type="entry name" value="HATPase_c"/>
    <property type="match status" value="1"/>
</dbReference>
<keyword evidence="5" id="KW-1185">Reference proteome</keyword>
<dbReference type="AlphaFoldDB" id="A0A1U9KN46"/>
<dbReference type="InterPro" id="IPR003661">
    <property type="entry name" value="HisK_dim/P_dom"/>
</dbReference>
<dbReference type="CDD" id="cd00082">
    <property type="entry name" value="HisKA"/>
    <property type="match status" value="1"/>
</dbReference>
<protein>
    <recommendedName>
        <fullName evidence="2">histidine kinase</fullName>
        <ecNumber evidence="2">2.7.13.3</ecNumber>
    </recommendedName>
</protein>
<dbReference type="SUPFAM" id="SSF52172">
    <property type="entry name" value="CheY-like"/>
    <property type="match status" value="2"/>
</dbReference>
<dbReference type="Gene3D" id="3.30.450.20">
    <property type="entry name" value="PAS domain"/>
    <property type="match status" value="1"/>
</dbReference>
<dbReference type="InterPro" id="IPR036097">
    <property type="entry name" value="HisK_dim/P_sf"/>
</dbReference>
<keyword evidence="3" id="KW-0597">Phosphoprotein</keyword>
<evidence type="ECO:0000256" key="2">
    <source>
        <dbReference type="ARBA" id="ARBA00012438"/>
    </source>
</evidence>
<dbReference type="InterPro" id="IPR005467">
    <property type="entry name" value="His_kinase_dom"/>
</dbReference>
<evidence type="ECO:0000313" key="5">
    <source>
        <dbReference type="Proteomes" id="UP000188604"/>
    </source>
</evidence>
<dbReference type="PROSITE" id="PS50110">
    <property type="entry name" value="RESPONSE_REGULATORY"/>
    <property type="match status" value="2"/>
</dbReference>
<dbReference type="STRING" id="320497.A0U93_03685"/>
<proteinExistence type="predicted"/>
<evidence type="ECO:0000256" key="1">
    <source>
        <dbReference type="ARBA" id="ARBA00000085"/>
    </source>
</evidence>
<comment type="catalytic activity">
    <reaction evidence="1">
        <text>ATP + protein L-histidine = ADP + protein N-phospho-L-histidine.</text>
        <dbReference type="EC" id="2.7.13.3"/>
    </reaction>
</comment>
<dbReference type="Gene3D" id="1.10.287.130">
    <property type="match status" value="1"/>
</dbReference>